<dbReference type="SUPFAM" id="SSF47473">
    <property type="entry name" value="EF-hand"/>
    <property type="match status" value="1"/>
</dbReference>
<dbReference type="AlphaFoldDB" id="A0A5J4NKU6"/>
<dbReference type="CDD" id="cd00051">
    <property type="entry name" value="EFh"/>
    <property type="match status" value="1"/>
</dbReference>
<gene>
    <name evidence="3" type="ORF">DEA37_0002480</name>
</gene>
<keyword evidence="1" id="KW-0106">Calcium</keyword>
<feature type="domain" description="EF-hand" evidence="2">
    <location>
        <begin position="2"/>
        <end position="37"/>
    </location>
</feature>
<feature type="domain" description="EF-hand" evidence="2">
    <location>
        <begin position="38"/>
        <end position="70"/>
    </location>
</feature>
<dbReference type="PROSITE" id="PS50222">
    <property type="entry name" value="EF_HAND_2"/>
    <property type="match status" value="2"/>
</dbReference>
<evidence type="ECO:0000313" key="4">
    <source>
        <dbReference type="Proteomes" id="UP000324629"/>
    </source>
</evidence>
<dbReference type="InterPro" id="IPR018247">
    <property type="entry name" value="EF_Hand_1_Ca_BS"/>
</dbReference>
<reference evidence="3 4" key="1">
    <citation type="journal article" date="2019" name="Gigascience">
        <title>Whole-genome sequence of the oriental lung fluke Paragonimus westermani.</title>
        <authorList>
            <person name="Oey H."/>
            <person name="Zakrzewski M."/>
            <person name="Narain K."/>
            <person name="Devi K.R."/>
            <person name="Agatsuma T."/>
            <person name="Nawaratna S."/>
            <person name="Gobert G.N."/>
            <person name="Jones M.K."/>
            <person name="Ragan M.A."/>
            <person name="McManus D.P."/>
            <person name="Krause L."/>
        </authorList>
    </citation>
    <scope>NUCLEOTIDE SEQUENCE [LARGE SCALE GENOMIC DNA]</scope>
    <source>
        <strain evidence="3 4">IND2009</strain>
    </source>
</reference>
<evidence type="ECO:0000313" key="3">
    <source>
        <dbReference type="EMBL" id="KAA3676091.1"/>
    </source>
</evidence>
<dbReference type="EMBL" id="QNGE01002152">
    <property type="protein sequence ID" value="KAA3676091.1"/>
    <property type="molecule type" value="Genomic_DNA"/>
</dbReference>
<dbReference type="InterPro" id="IPR011992">
    <property type="entry name" value="EF-hand-dom_pair"/>
</dbReference>
<dbReference type="PROSITE" id="PS00018">
    <property type="entry name" value="EF_HAND_1"/>
    <property type="match status" value="2"/>
</dbReference>
<dbReference type="Proteomes" id="UP000324629">
    <property type="component" value="Unassembled WGS sequence"/>
</dbReference>
<name>A0A5J4NKU6_9TREM</name>
<evidence type="ECO:0000256" key="1">
    <source>
        <dbReference type="ARBA" id="ARBA00022837"/>
    </source>
</evidence>
<protein>
    <recommendedName>
        <fullName evidence="2">EF-hand domain-containing protein</fullName>
    </recommendedName>
</protein>
<proteinExistence type="predicted"/>
<dbReference type="InterPro" id="IPR002048">
    <property type="entry name" value="EF_hand_dom"/>
</dbReference>
<comment type="caution">
    <text evidence="3">The sequence shown here is derived from an EMBL/GenBank/DDBJ whole genome shotgun (WGS) entry which is preliminary data.</text>
</comment>
<accession>A0A5J4NKU6</accession>
<dbReference type="Pfam" id="PF13499">
    <property type="entry name" value="EF-hand_7"/>
    <property type="match status" value="1"/>
</dbReference>
<sequence>MDCEKEVLNLLMTADKNGDGELSASELEEFMKTIKCPMLKHRCQEFIKKYDKNNDNSLDVKELAACFAKH</sequence>
<dbReference type="Gene3D" id="1.10.238.10">
    <property type="entry name" value="EF-hand"/>
    <property type="match status" value="1"/>
</dbReference>
<evidence type="ECO:0000259" key="2">
    <source>
        <dbReference type="PROSITE" id="PS50222"/>
    </source>
</evidence>
<dbReference type="SMART" id="SM00054">
    <property type="entry name" value="EFh"/>
    <property type="match status" value="2"/>
</dbReference>
<organism evidence="3 4">
    <name type="scientific">Paragonimus westermani</name>
    <dbReference type="NCBI Taxonomy" id="34504"/>
    <lineage>
        <taxon>Eukaryota</taxon>
        <taxon>Metazoa</taxon>
        <taxon>Spiralia</taxon>
        <taxon>Lophotrochozoa</taxon>
        <taxon>Platyhelminthes</taxon>
        <taxon>Trematoda</taxon>
        <taxon>Digenea</taxon>
        <taxon>Plagiorchiida</taxon>
        <taxon>Troglotremata</taxon>
        <taxon>Troglotrematidae</taxon>
        <taxon>Paragonimus</taxon>
    </lineage>
</organism>
<keyword evidence="4" id="KW-1185">Reference proteome</keyword>
<dbReference type="GO" id="GO:0005509">
    <property type="term" value="F:calcium ion binding"/>
    <property type="evidence" value="ECO:0007669"/>
    <property type="project" value="InterPro"/>
</dbReference>